<dbReference type="EMBL" id="VSRR010096691">
    <property type="protein sequence ID" value="MPC93943.1"/>
    <property type="molecule type" value="Genomic_DNA"/>
</dbReference>
<name>A0A5B7JHU3_PORTR</name>
<accession>A0A5B7JHU3</accession>
<protein>
    <submittedName>
        <fullName evidence="2">Uncharacterized protein</fullName>
    </submittedName>
</protein>
<gene>
    <name evidence="2" type="ORF">E2C01_089091</name>
</gene>
<organism evidence="2 3">
    <name type="scientific">Portunus trituberculatus</name>
    <name type="common">Swimming crab</name>
    <name type="synonym">Neptunus trituberculatus</name>
    <dbReference type="NCBI Taxonomy" id="210409"/>
    <lineage>
        <taxon>Eukaryota</taxon>
        <taxon>Metazoa</taxon>
        <taxon>Ecdysozoa</taxon>
        <taxon>Arthropoda</taxon>
        <taxon>Crustacea</taxon>
        <taxon>Multicrustacea</taxon>
        <taxon>Malacostraca</taxon>
        <taxon>Eumalacostraca</taxon>
        <taxon>Eucarida</taxon>
        <taxon>Decapoda</taxon>
        <taxon>Pleocyemata</taxon>
        <taxon>Brachyura</taxon>
        <taxon>Eubrachyura</taxon>
        <taxon>Portunoidea</taxon>
        <taxon>Portunidae</taxon>
        <taxon>Portuninae</taxon>
        <taxon>Portunus</taxon>
    </lineage>
</organism>
<sequence>MNSGCYGHGINKSSPPSPCSSHLPDGGGTSPVDATGGVVHLYQTLHYYYLHRTSFSSSSSSSSYHWYYCD</sequence>
<dbReference type="AlphaFoldDB" id="A0A5B7JHU3"/>
<keyword evidence="3" id="KW-1185">Reference proteome</keyword>
<comment type="caution">
    <text evidence="2">The sequence shown here is derived from an EMBL/GenBank/DDBJ whole genome shotgun (WGS) entry which is preliminary data.</text>
</comment>
<evidence type="ECO:0000313" key="3">
    <source>
        <dbReference type="Proteomes" id="UP000324222"/>
    </source>
</evidence>
<proteinExistence type="predicted"/>
<feature type="region of interest" description="Disordered" evidence="1">
    <location>
        <begin position="1"/>
        <end position="31"/>
    </location>
</feature>
<evidence type="ECO:0000256" key="1">
    <source>
        <dbReference type="SAM" id="MobiDB-lite"/>
    </source>
</evidence>
<evidence type="ECO:0000313" key="2">
    <source>
        <dbReference type="EMBL" id="MPC93943.1"/>
    </source>
</evidence>
<reference evidence="2 3" key="1">
    <citation type="submission" date="2019-05" db="EMBL/GenBank/DDBJ databases">
        <title>Another draft genome of Portunus trituberculatus and its Hox gene families provides insights of decapod evolution.</title>
        <authorList>
            <person name="Jeong J.-H."/>
            <person name="Song I."/>
            <person name="Kim S."/>
            <person name="Choi T."/>
            <person name="Kim D."/>
            <person name="Ryu S."/>
            <person name="Kim W."/>
        </authorList>
    </citation>
    <scope>NUCLEOTIDE SEQUENCE [LARGE SCALE GENOMIC DNA]</scope>
    <source>
        <tissue evidence="2">Muscle</tissue>
    </source>
</reference>
<dbReference type="Proteomes" id="UP000324222">
    <property type="component" value="Unassembled WGS sequence"/>
</dbReference>